<proteinExistence type="predicted"/>
<dbReference type="AlphaFoldDB" id="T1KH04"/>
<protein>
    <recommendedName>
        <fullName evidence="4">Farnesoic acid O-methyl transferase domain-containing protein</fullName>
    </recommendedName>
</protein>
<keyword evidence="1" id="KW-0732">Signal</keyword>
<reference evidence="2" key="2">
    <citation type="submission" date="2015-06" db="UniProtKB">
        <authorList>
            <consortium name="EnsemblMetazoa"/>
        </authorList>
    </citation>
    <scope>IDENTIFICATION</scope>
</reference>
<evidence type="ECO:0008006" key="4">
    <source>
        <dbReference type="Google" id="ProtNLM"/>
    </source>
</evidence>
<name>T1KH04_TETUR</name>
<dbReference type="Proteomes" id="UP000015104">
    <property type="component" value="Unassembled WGS sequence"/>
</dbReference>
<evidence type="ECO:0000313" key="2">
    <source>
        <dbReference type="EnsemblMetazoa" id="tetur11g02650.1"/>
    </source>
</evidence>
<evidence type="ECO:0000313" key="3">
    <source>
        <dbReference type="Proteomes" id="UP000015104"/>
    </source>
</evidence>
<dbReference type="EMBL" id="CAEY01000073">
    <property type="status" value="NOT_ANNOTATED_CDS"/>
    <property type="molecule type" value="Genomic_DNA"/>
</dbReference>
<dbReference type="HOGENOM" id="CLU_061269_1_0_1"/>
<organism evidence="2 3">
    <name type="scientific">Tetranychus urticae</name>
    <name type="common">Two-spotted spider mite</name>
    <dbReference type="NCBI Taxonomy" id="32264"/>
    <lineage>
        <taxon>Eukaryota</taxon>
        <taxon>Metazoa</taxon>
        <taxon>Ecdysozoa</taxon>
        <taxon>Arthropoda</taxon>
        <taxon>Chelicerata</taxon>
        <taxon>Arachnida</taxon>
        <taxon>Acari</taxon>
        <taxon>Acariformes</taxon>
        <taxon>Trombidiformes</taxon>
        <taxon>Prostigmata</taxon>
        <taxon>Eleutherengona</taxon>
        <taxon>Raphignathae</taxon>
        <taxon>Tetranychoidea</taxon>
        <taxon>Tetranychidae</taxon>
        <taxon>Tetranychus</taxon>
    </lineage>
</organism>
<sequence>MSWSIVIVFVQLLTCIKGYTICNESCQVKTYSLSTNYTTKCTNNCLIQAYISVIEQEHFDEYLNFTLIGYNISEFESSVIGLKLNKSNSNVIYSCSKQKSGLTSAFVAQATKSYTIGSSIYLNGKLYCSWIMSKQDVSWPLVDDGSKANLVTDNGYQIWLQSGQKFIPVGEHSSELPIYQMKFIKCCGYRIRGNHEYLLAIKSNPTSTDFLMQVIGRTPKTVRIALNNSDQLGIVAECDYASGQLNGYATIGTVSSSITSQLDRPKIFDYRCSWSLPAIVDSLYGILETKRTIYTLQITRDNVVVYNETNVVLKNFAPPIVSSFVMLISSVSLALARQIV</sequence>
<keyword evidence="3" id="KW-1185">Reference proteome</keyword>
<accession>T1KH04</accession>
<feature type="chain" id="PRO_5004591500" description="Farnesoic acid O-methyl transferase domain-containing protein" evidence="1">
    <location>
        <begin position="19"/>
        <end position="340"/>
    </location>
</feature>
<reference evidence="3" key="1">
    <citation type="submission" date="2011-08" db="EMBL/GenBank/DDBJ databases">
        <authorList>
            <person name="Rombauts S."/>
        </authorList>
    </citation>
    <scope>NUCLEOTIDE SEQUENCE</scope>
    <source>
        <strain evidence="3">London</strain>
    </source>
</reference>
<feature type="signal peptide" evidence="1">
    <location>
        <begin position="1"/>
        <end position="18"/>
    </location>
</feature>
<dbReference type="EnsemblMetazoa" id="tetur11g02650.1">
    <property type="protein sequence ID" value="tetur11g02650.1"/>
    <property type="gene ID" value="tetur11g02650"/>
</dbReference>
<evidence type="ECO:0000256" key="1">
    <source>
        <dbReference type="SAM" id="SignalP"/>
    </source>
</evidence>